<feature type="region of interest" description="Disordered" evidence="1">
    <location>
        <begin position="56"/>
        <end position="78"/>
    </location>
</feature>
<evidence type="ECO:0008006" key="4">
    <source>
        <dbReference type="Google" id="ProtNLM"/>
    </source>
</evidence>
<dbReference type="EMBL" id="JBHTHX010003397">
    <property type="protein sequence ID" value="MFD0891689.1"/>
    <property type="molecule type" value="Genomic_DNA"/>
</dbReference>
<protein>
    <recommendedName>
        <fullName evidence="4">Tn3 transposase DDE domain-containing protein</fullName>
    </recommendedName>
</protein>
<comment type="caution">
    <text evidence="2">The sequence shown here is derived from an EMBL/GenBank/DDBJ whole genome shotgun (WGS) entry which is preliminary data.</text>
</comment>
<evidence type="ECO:0000313" key="2">
    <source>
        <dbReference type="EMBL" id="MFD0891689.1"/>
    </source>
</evidence>
<sequence>MWARQGQALREEQVPGIAHLVALVRRYLPYGEVLELLGERVASAADLASVVTYRAAPPSRPSPSWSVTASARPSWPPS</sequence>
<organism evidence="2 3">
    <name type="scientific">Streptosporangium algeriense</name>
    <dbReference type="NCBI Taxonomy" id="1682748"/>
    <lineage>
        <taxon>Bacteria</taxon>
        <taxon>Bacillati</taxon>
        <taxon>Actinomycetota</taxon>
        <taxon>Actinomycetes</taxon>
        <taxon>Streptosporangiales</taxon>
        <taxon>Streptosporangiaceae</taxon>
        <taxon>Streptosporangium</taxon>
    </lineage>
</organism>
<reference evidence="3" key="1">
    <citation type="journal article" date="2019" name="Int. J. Syst. Evol. Microbiol.">
        <title>The Global Catalogue of Microorganisms (GCM) 10K type strain sequencing project: providing services to taxonomists for standard genome sequencing and annotation.</title>
        <authorList>
            <consortium name="The Broad Institute Genomics Platform"/>
            <consortium name="The Broad Institute Genome Sequencing Center for Infectious Disease"/>
            <person name="Wu L."/>
            <person name="Ma J."/>
        </authorList>
    </citation>
    <scope>NUCLEOTIDE SEQUENCE [LARGE SCALE GENOMIC DNA]</scope>
    <source>
        <strain evidence="3">CCUG 62974</strain>
    </source>
</reference>
<keyword evidence="3" id="KW-1185">Reference proteome</keyword>
<evidence type="ECO:0000313" key="3">
    <source>
        <dbReference type="Proteomes" id="UP001597024"/>
    </source>
</evidence>
<name>A0ABW3E879_9ACTN</name>
<proteinExistence type="predicted"/>
<dbReference type="Proteomes" id="UP001597024">
    <property type="component" value="Unassembled WGS sequence"/>
</dbReference>
<evidence type="ECO:0000256" key="1">
    <source>
        <dbReference type="SAM" id="MobiDB-lite"/>
    </source>
</evidence>
<feature type="non-terminal residue" evidence="2">
    <location>
        <position position="78"/>
    </location>
</feature>
<gene>
    <name evidence="2" type="ORF">ACFQ08_44670</name>
</gene>
<accession>A0ABW3E879</accession>
<feature type="compositionally biased region" description="Low complexity" evidence="1">
    <location>
        <begin position="56"/>
        <end position="66"/>
    </location>
</feature>